<dbReference type="EMBL" id="LN483142">
    <property type="protein sequence ID" value="CED82768.1"/>
    <property type="molecule type" value="Genomic_DNA"/>
</dbReference>
<dbReference type="InterPro" id="IPR016155">
    <property type="entry name" value="Mopterin_synth/thiamin_S_b"/>
</dbReference>
<evidence type="ECO:0000313" key="2">
    <source>
        <dbReference type="EMBL" id="CED82768.1"/>
    </source>
</evidence>
<sequence length="94" mass="9774">MCSVHVLFFASAEDAAGCSRTDVSLPAVVDSATADPGFSLTQLSIILAIKFPKLGKVLETSTWAVDEELVPDEDVDTVLLNEGSVVAVLPPVSG</sequence>
<dbReference type="Gene3D" id="3.10.20.30">
    <property type="match status" value="1"/>
</dbReference>
<organism evidence="2">
    <name type="scientific">Phaffia rhodozyma</name>
    <name type="common">Yeast</name>
    <name type="synonym">Xanthophyllomyces dendrorhous</name>
    <dbReference type="NCBI Taxonomy" id="264483"/>
    <lineage>
        <taxon>Eukaryota</taxon>
        <taxon>Fungi</taxon>
        <taxon>Dikarya</taxon>
        <taxon>Basidiomycota</taxon>
        <taxon>Agaricomycotina</taxon>
        <taxon>Tremellomycetes</taxon>
        <taxon>Cystofilobasidiales</taxon>
        <taxon>Mrakiaceae</taxon>
        <taxon>Phaffia</taxon>
    </lineage>
</organism>
<dbReference type="InterPro" id="IPR003749">
    <property type="entry name" value="ThiS/MoaD-like"/>
</dbReference>
<protein>
    <submittedName>
        <fullName evidence="2">ThiamineS/Molybdopterin converting factor subunit 1</fullName>
    </submittedName>
</protein>
<dbReference type="SUPFAM" id="SSF54285">
    <property type="entry name" value="MoaD/ThiS"/>
    <property type="match status" value="1"/>
</dbReference>
<proteinExistence type="predicted"/>
<dbReference type="Pfam" id="PF02597">
    <property type="entry name" value="ThiS"/>
    <property type="match status" value="1"/>
</dbReference>
<keyword evidence="1" id="KW-0547">Nucleotide-binding</keyword>
<accession>A0A0F7SRT7</accession>
<dbReference type="GO" id="GO:1990133">
    <property type="term" value="C:molybdopterin adenylyltransferase complex"/>
    <property type="evidence" value="ECO:0007669"/>
    <property type="project" value="TreeGrafter"/>
</dbReference>
<reference evidence="2" key="1">
    <citation type="submission" date="2014-08" db="EMBL/GenBank/DDBJ databases">
        <authorList>
            <person name="Sharma Rahul"/>
            <person name="Thines Marco"/>
        </authorList>
    </citation>
    <scope>NUCLEOTIDE SEQUENCE</scope>
</reference>
<dbReference type="AlphaFoldDB" id="A0A0F7SRT7"/>
<dbReference type="PANTHER" id="PTHR33359">
    <property type="entry name" value="MOLYBDOPTERIN SYNTHASE SULFUR CARRIER SUBUNIT"/>
    <property type="match status" value="1"/>
</dbReference>
<name>A0A0F7SRT7_PHARH</name>
<evidence type="ECO:0000256" key="1">
    <source>
        <dbReference type="ARBA" id="ARBA00022741"/>
    </source>
</evidence>
<dbReference type="CDD" id="cd00754">
    <property type="entry name" value="Ubl_MoaD"/>
    <property type="match status" value="1"/>
</dbReference>
<dbReference type="InterPro" id="IPR044672">
    <property type="entry name" value="MOCS2A"/>
</dbReference>
<dbReference type="InterPro" id="IPR012675">
    <property type="entry name" value="Beta-grasp_dom_sf"/>
</dbReference>
<dbReference type="GO" id="GO:0006777">
    <property type="term" value="P:Mo-molybdopterin cofactor biosynthetic process"/>
    <property type="evidence" value="ECO:0007669"/>
    <property type="project" value="InterPro"/>
</dbReference>
<dbReference type="PANTHER" id="PTHR33359:SF1">
    <property type="entry name" value="MOLYBDOPTERIN SYNTHASE SULFUR CARRIER SUBUNIT"/>
    <property type="match status" value="1"/>
</dbReference>
<dbReference type="GO" id="GO:0000166">
    <property type="term" value="F:nucleotide binding"/>
    <property type="evidence" value="ECO:0007669"/>
    <property type="project" value="UniProtKB-KW"/>
</dbReference>